<accession>A0ABU6TSP8</accession>
<reference evidence="1 2" key="1">
    <citation type="journal article" date="2023" name="Plants (Basel)">
        <title>Bridging the Gap: Combining Genomics and Transcriptomics Approaches to Understand Stylosanthes scabra, an Orphan Legume from the Brazilian Caatinga.</title>
        <authorList>
            <person name="Ferreira-Neto J.R.C."/>
            <person name="da Silva M.D."/>
            <person name="Binneck E."/>
            <person name="de Melo N.F."/>
            <person name="da Silva R.H."/>
            <person name="de Melo A.L.T.M."/>
            <person name="Pandolfi V."/>
            <person name="Bustamante F.O."/>
            <person name="Brasileiro-Vidal A.C."/>
            <person name="Benko-Iseppon A.M."/>
        </authorList>
    </citation>
    <scope>NUCLEOTIDE SEQUENCE [LARGE SCALE GENOMIC DNA]</scope>
    <source>
        <tissue evidence="1">Leaves</tissue>
    </source>
</reference>
<gene>
    <name evidence="1" type="ORF">PIB30_083008</name>
</gene>
<dbReference type="EMBL" id="JASCZI010091918">
    <property type="protein sequence ID" value="MED6151489.1"/>
    <property type="molecule type" value="Genomic_DNA"/>
</dbReference>
<organism evidence="1 2">
    <name type="scientific">Stylosanthes scabra</name>
    <dbReference type="NCBI Taxonomy" id="79078"/>
    <lineage>
        <taxon>Eukaryota</taxon>
        <taxon>Viridiplantae</taxon>
        <taxon>Streptophyta</taxon>
        <taxon>Embryophyta</taxon>
        <taxon>Tracheophyta</taxon>
        <taxon>Spermatophyta</taxon>
        <taxon>Magnoliopsida</taxon>
        <taxon>eudicotyledons</taxon>
        <taxon>Gunneridae</taxon>
        <taxon>Pentapetalae</taxon>
        <taxon>rosids</taxon>
        <taxon>fabids</taxon>
        <taxon>Fabales</taxon>
        <taxon>Fabaceae</taxon>
        <taxon>Papilionoideae</taxon>
        <taxon>50 kb inversion clade</taxon>
        <taxon>dalbergioids sensu lato</taxon>
        <taxon>Dalbergieae</taxon>
        <taxon>Pterocarpus clade</taxon>
        <taxon>Stylosanthes</taxon>
    </lineage>
</organism>
<feature type="non-terminal residue" evidence="1">
    <location>
        <position position="1"/>
    </location>
</feature>
<keyword evidence="2" id="KW-1185">Reference proteome</keyword>
<evidence type="ECO:0000313" key="1">
    <source>
        <dbReference type="EMBL" id="MED6151489.1"/>
    </source>
</evidence>
<protein>
    <submittedName>
        <fullName evidence="1">Uncharacterized protein</fullName>
    </submittedName>
</protein>
<comment type="caution">
    <text evidence="1">The sequence shown here is derived from an EMBL/GenBank/DDBJ whole genome shotgun (WGS) entry which is preliminary data.</text>
</comment>
<sequence length="119" mass="13282">RSKKDNGQFQRFGNVNPMLRNKTQPSIAGFALATHITRMNVPSCKRIIQWHQHITSLKAPRYHPTTSSIILKGGGTISPLVGALLNNKKIKTDSNTLTVSLRINKTKDISHHIFGLFLP</sequence>
<evidence type="ECO:0000313" key="2">
    <source>
        <dbReference type="Proteomes" id="UP001341840"/>
    </source>
</evidence>
<name>A0ABU6TSP8_9FABA</name>
<dbReference type="Proteomes" id="UP001341840">
    <property type="component" value="Unassembled WGS sequence"/>
</dbReference>
<proteinExistence type="predicted"/>